<evidence type="ECO:0000313" key="2">
    <source>
        <dbReference type="EMBL" id="KAK1878888.1"/>
    </source>
</evidence>
<feature type="compositionally biased region" description="Polar residues" evidence="1">
    <location>
        <begin position="391"/>
        <end position="408"/>
    </location>
</feature>
<reference evidence="2" key="1">
    <citation type="submission" date="2023-04" db="EMBL/GenBank/DDBJ databases">
        <title>Chromosome-level genome of Chaenocephalus aceratus.</title>
        <authorList>
            <person name="Park H."/>
        </authorList>
    </citation>
    <scope>NUCLEOTIDE SEQUENCE</scope>
    <source>
        <strain evidence="2">DE</strain>
        <tissue evidence="2">Muscle</tissue>
    </source>
</reference>
<dbReference type="EMBL" id="JASDAP010000026">
    <property type="protein sequence ID" value="KAK1878888.1"/>
    <property type="molecule type" value="Genomic_DNA"/>
</dbReference>
<feature type="compositionally biased region" description="Polar residues" evidence="1">
    <location>
        <begin position="560"/>
        <end position="576"/>
    </location>
</feature>
<keyword evidence="3" id="KW-1185">Reference proteome</keyword>
<feature type="compositionally biased region" description="Low complexity" evidence="1">
    <location>
        <begin position="1121"/>
        <end position="1132"/>
    </location>
</feature>
<evidence type="ECO:0000313" key="3">
    <source>
        <dbReference type="Proteomes" id="UP001228049"/>
    </source>
</evidence>
<feature type="compositionally biased region" description="Pro residues" evidence="1">
    <location>
        <begin position="715"/>
        <end position="725"/>
    </location>
</feature>
<dbReference type="PANTHER" id="PTHR22741">
    <property type="entry name" value="P140CAP/SNIP-RELATED"/>
    <property type="match status" value="1"/>
</dbReference>
<name>A0AAD9BCL8_DISEL</name>
<feature type="region of interest" description="Disordered" evidence="1">
    <location>
        <begin position="391"/>
        <end position="533"/>
    </location>
</feature>
<feature type="compositionally biased region" description="Low complexity" evidence="1">
    <location>
        <begin position="102"/>
        <end position="114"/>
    </location>
</feature>
<feature type="compositionally biased region" description="Pro residues" evidence="1">
    <location>
        <begin position="611"/>
        <end position="620"/>
    </location>
</feature>
<evidence type="ECO:0000256" key="1">
    <source>
        <dbReference type="SAM" id="MobiDB-lite"/>
    </source>
</evidence>
<accession>A0AAD9BCL8</accession>
<feature type="region of interest" description="Disordered" evidence="1">
    <location>
        <begin position="708"/>
        <end position="752"/>
    </location>
</feature>
<feature type="compositionally biased region" description="Basic and acidic residues" evidence="1">
    <location>
        <begin position="1035"/>
        <end position="1051"/>
    </location>
</feature>
<organism evidence="2 3">
    <name type="scientific">Dissostichus eleginoides</name>
    <name type="common">Patagonian toothfish</name>
    <name type="synonym">Dissostichus amissus</name>
    <dbReference type="NCBI Taxonomy" id="100907"/>
    <lineage>
        <taxon>Eukaryota</taxon>
        <taxon>Metazoa</taxon>
        <taxon>Chordata</taxon>
        <taxon>Craniata</taxon>
        <taxon>Vertebrata</taxon>
        <taxon>Euteleostomi</taxon>
        <taxon>Actinopterygii</taxon>
        <taxon>Neopterygii</taxon>
        <taxon>Teleostei</taxon>
        <taxon>Neoteleostei</taxon>
        <taxon>Acanthomorphata</taxon>
        <taxon>Eupercaria</taxon>
        <taxon>Perciformes</taxon>
        <taxon>Notothenioidei</taxon>
        <taxon>Nototheniidae</taxon>
        <taxon>Dissostichus</taxon>
    </lineage>
</organism>
<dbReference type="InterPro" id="IPR051825">
    <property type="entry name" value="SRCIN1"/>
</dbReference>
<feature type="compositionally biased region" description="Low complexity" evidence="1">
    <location>
        <begin position="413"/>
        <end position="433"/>
    </location>
</feature>
<dbReference type="Proteomes" id="UP001228049">
    <property type="component" value="Unassembled WGS sequence"/>
</dbReference>
<feature type="region of interest" description="Disordered" evidence="1">
    <location>
        <begin position="1030"/>
        <end position="1231"/>
    </location>
</feature>
<sequence>MVAFSLVGPSTPCDVPVTGVYESIHCIFFPPCRQKSRKFGDSQLPSLGTKTPPPSPHRVNEVRMIGGQIIGGVAMVSPERMSPIRRSLRLDSNGAGVEIVNRSRGSGSSSSTSSVFLDSPLGQPERLLHGHVTDSNPQSERMKAMEEQIASLAGLVHSALSMGSDVPAVKALSENAECKHLKNGAGASPEVPVAVIDSVSPAPPSDSGLQQSLVLAKRHVCDLRLQLNQLRHLQLSNQESLRAMLRMAGEELVVLMCDGLAQSEEAVNRRLEMERERIHYLTTEERTLKQLQELEDYVERLQRSSAPSTEQLSLTLREVEDGAVNLRRVGEALALLKGEFPELQGKLRSVLRLEVEAVRFLKEEPHKMESMLKRVRALTEALSCLRRCVSESTPPATAAQVETLNVPGTDQGPVKTQSPQSSPKPQPRSSVRPAPLTPSLPGGPAEASPVMARRMNASTSVNQPPHHQPSPPLTPTHGRDSPSVAKVSPRSRESSPTLQRRPLQPPTQGGHTDQTAERRTPEGSLSVQTLRPATNIHCDQELQEAQASLMWSVPAPDSTEGCSASGQRDSTASVEQQEVIPPQLRECVGSTQLDARDSAPSASQLVAVAMKPPPSVPPSASPKTEHSSRPQVEKPRRTSVDKAMKQSPDRGGKSPPPPPTRRFHAVSSGLTTGSSGEVIFTTRKNLGGDRRITEQWIHSVCDLNLFKDDSEKKPPGVPQPKPWRQPPEVKPKPTITIPKAPTHREEEEEDDKFMKELQVTKALSGINLPGGNKQWNGEMSQVANQKPSMMAAYDHQSAPQMGISEQIEVSKEHVHSHKKKGLEESLVQQGYSLNCAAVEKILQNAQTAQRKEPGSGDSNGEPTYVGYENQGFEDSDDSDKKPIIVILNEPMDIQSAYKRLSTIFESEEHLDKILSTESVVDEDEFHYEEDKQEMRKIGNSDINTGLEITGNGQISLHMQQQRPSAANGTIPENQDQGEPDFLKKPETKRKFKFQFPKNKLSAISQAIRTGMTKTGKKSLEVVVYEEEEEIVLDSKSAKETKKQTKESKRSETSSPRQVNSGERDIQVSLITVSRHSKSHGQAERPCNSTLDSIDSLEESIKQLEISVDSMAGPPSPCSIGSLPPQSPDSSSDNTDRAQSKVKWERERSLSKRPAFQVLKGPNPPQSKRSKPQPPPDTGKSSTMKQTYSSSSSAQRPLTRSCHTSSSGPPEKAHKGPKQPGQLWETSPPSSLLRPPPELLLLWETLSSSYPFKVSVPLLVAIPR</sequence>
<protein>
    <submittedName>
        <fullName evidence="2">Sickle tail protein</fullName>
    </submittedName>
</protein>
<dbReference type="PANTHER" id="PTHR22741:SF10">
    <property type="entry name" value="COILED-COIL DOMAIN-CONTAINING PROTEIN CG32809"/>
    <property type="match status" value="1"/>
</dbReference>
<gene>
    <name evidence="2" type="ORF">KUDE01_027011</name>
</gene>
<feature type="compositionally biased region" description="Polar residues" evidence="1">
    <location>
        <begin position="523"/>
        <end position="532"/>
    </location>
</feature>
<dbReference type="GO" id="GO:0005737">
    <property type="term" value="C:cytoplasm"/>
    <property type="evidence" value="ECO:0007669"/>
    <property type="project" value="TreeGrafter"/>
</dbReference>
<feature type="compositionally biased region" description="Polar residues" evidence="1">
    <location>
        <begin position="1193"/>
        <end position="1207"/>
    </location>
</feature>
<dbReference type="AlphaFoldDB" id="A0AAD9BCL8"/>
<feature type="region of interest" description="Disordered" evidence="1">
    <location>
        <begin position="610"/>
        <end position="676"/>
    </location>
</feature>
<comment type="caution">
    <text evidence="2">The sequence shown here is derived from an EMBL/GenBank/DDBJ whole genome shotgun (WGS) entry which is preliminary data.</text>
</comment>
<feature type="compositionally biased region" description="Low complexity" evidence="1">
    <location>
        <begin position="1179"/>
        <end position="1192"/>
    </location>
</feature>
<feature type="compositionally biased region" description="Basic and acidic residues" evidence="1">
    <location>
        <begin position="623"/>
        <end position="652"/>
    </location>
</feature>
<feature type="region of interest" description="Disordered" evidence="1">
    <location>
        <begin position="99"/>
        <end position="139"/>
    </location>
</feature>
<dbReference type="Gene3D" id="1.20.58.1540">
    <property type="entry name" value="Actin interacting protein 3, C-terminal domain"/>
    <property type="match status" value="1"/>
</dbReference>
<feature type="region of interest" description="Disordered" evidence="1">
    <location>
        <begin position="548"/>
        <end position="583"/>
    </location>
</feature>
<feature type="region of interest" description="Disordered" evidence="1">
    <location>
        <begin position="846"/>
        <end position="865"/>
    </location>
</feature>
<feature type="compositionally biased region" description="Basic and acidic residues" evidence="1">
    <location>
        <begin position="1133"/>
        <end position="1149"/>
    </location>
</feature>
<proteinExistence type="predicted"/>